<proteinExistence type="predicted"/>
<name>L8WZM4_THACA</name>
<feature type="compositionally biased region" description="Pro residues" evidence="1">
    <location>
        <begin position="465"/>
        <end position="481"/>
    </location>
</feature>
<dbReference type="EMBL" id="AFRT01000988">
    <property type="protein sequence ID" value="ELU41794.1"/>
    <property type="molecule type" value="Genomic_DNA"/>
</dbReference>
<gene>
    <name evidence="2" type="ORF">AG1IA_04181</name>
</gene>
<evidence type="ECO:0000313" key="3">
    <source>
        <dbReference type="Proteomes" id="UP000011668"/>
    </source>
</evidence>
<feature type="compositionally biased region" description="Low complexity" evidence="1">
    <location>
        <begin position="528"/>
        <end position="541"/>
    </location>
</feature>
<evidence type="ECO:0000313" key="2">
    <source>
        <dbReference type="EMBL" id="ELU41794.1"/>
    </source>
</evidence>
<feature type="region of interest" description="Disordered" evidence="1">
    <location>
        <begin position="374"/>
        <end position="587"/>
    </location>
</feature>
<dbReference type="STRING" id="983506.L8WZM4"/>
<dbReference type="AlphaFoldDB" id="L8WZM4"/>
<protein>
    <submittedName>
        <fullName evidence="2">Uncharacterized protein</fullName>
    </submittedName>
</protein>
<keyword evidence="3" id="KW-1185">Reference proteome</keyword>
<feature type="compositionally biased region" description="Low complexity" evidence="1">
    <location>
        <begin position="304"/>
        <end position="315"/>
    </location>
</feature>
<organism evidence="2 3">
    <name type="scientific">Thanatephorus cucumeris (strain AG1-IA)</name>
    <name type="common">Rice sheath blight fungus</name>
    <name type="synonym">Rhizoctonia solani</name>
    <dbReference type="NCBI Taxonomy" id="983506"/>
    <lineage>
        <taxon>Eukaryota</taxon>
        <taxon>Fungi</taxon>
        <taxon>Dikarya</taxon>
        <taxon>Basidiomycota</taxon>
        <taxon>Agaricomycotina</taxon>
        <taxon>Agaricomycetes</taxon>
        <taxon>Cantharellales</taxon>
        <taxon>Ceratobasidiaceae</taxon>
        <taxon>Rhizoctonia</taxon>
        <taxon>Rhizoctonia solani AG-1</taxon>
    </lineage>
</organism>
<dbReference type="OrthoDB" id="3233824at2759"/>
<dbReference type="Proteomes" id="UP000011668">
    <property type="component" value="Unassembled WGS sequence"/>
</dbReference>
<accession>L8WZM4</accession>
<dbReference type="HOGENOM" id="CLU_464749_0_0_1"/>
<reference evidence="2 3" key="1">
    <citation type="journal article" date="2013" name="Nat. Commun.">
        <title>The evolution and pathogenic mechanisms of the rice sheath blight pathogen.</title>
        <authorList>
            <person name="Zheng A."/>
            <person name="Lin R."/>
            <person name="Xu L."/>
            <person name="Qin P."/>
            <person name="Tang C."/>
            <person name="Ai P."/>
            <person name="Zhang D."/>
            <person name="Liu Y."/>
            <person name="Sun Z."/>
            <person name="Feng H."/>
            <person name="Wang Y."/>
            <person name="Chen Y."/>
            <person name="Liang X."/>
            <person name="Fu R."/>
            <person name="Li Q."/>
            <person name="Zhang J."/>
            <person name="Yu X."/>
            <person name="Xie Z."/>
            <person name="Ding L."/>
            <person name="Guan P."/>
            <person name="Tang J."/>
            <person name="Liang Y."/>
            <person name="Wang S."/>
            <person name="Deng Q."/>
            <person name="Li S."/>
            <person name="Zhu J."/>
            <person name="Wang L."/>
            <person name="Liu H."/>
            <person name="Li P."/>
        </authorList>
    </citation>
    <scope>NUCLEOTIDE SEQUENCE [LARGE SCALE GENOMIC DNA]</scope>
    <source>
        <strain evidence="3">AG-1 IA</strain>
    </source>
</reference>
<evidence type="ECO:0000256" key="1">
    <source>
        <dbReference type="SAM" id="MobiDB-lite"/>
    </source>
</evidence>
<feature type="compositionally biased region" description="Polar residues" evidence="1">
    <location>
        <begin position="397"/>
        <end position="406"/>
    </location>
</feature>
<feature type="region of interest" description="Disordered" evidence="1">
    <location>
        <begin position="294"/>
        <end position="338"/>
    </location>
</feature>
<sequence length="587" mass="63897">MVIFIGTDLGRVAIHQARLIDVLYHLGTFKLYVSIAKYIPQDFTGGVLSLLQLLIDSFALDDWSSITGNPVKFCLLVAAYPCCLWVLVFCSSPNTISYMQRTAQQVMTTVRMTLKSQPENRDLCCDKLGGQYRHAYIHRACLIELGAKIVMRVLPPLLWYTTFSVGELRAASGPDRCDSRSSNGHAMSNGNVATAVRFRLGCNHASQQTKSHPSVNMHSPHRGCIRFERRPPHFVVPQWIQLQRPSQSIGFLRSAVGIGFSFRHFTSSVPQASLVNMTTLPTFIELLASLGLDEKGSPPQRHGSPPSLRSSSSSPNTIECARSSPPSREHSLGSSPAIVIDAPDSVKVRSLGPSFRSRGTRYAPYGNGPFVRRGSISSLDMPPIHSVHEESSARKLGSSSPPNSRLMSRRRPSMANLTLDPDTAQSSTPISSLLRRRSPQPSPTTPGFRMSRRSSVASGTASPSPLTPPSVPALPTLPPMPSNYSFGTPGLRTMPSSEFRSPRRGDMSDVDELPAHSSPRIHRKTHSRSISAGSSNSSISRRVLKTSSNPEPSCNITGRSSDSAARFARMSKNNTSPTGPLPSPYSP</sequence>
<comment type="caution">
    <text evidence="2">The sequence shown here is derived from an EMBL/GenBank/DDBJ whole genome shotgun (WGS) entry which is preliminary data.</text>
</comment>
<feature type="compositionally biased region" description="Polar residues" evidence="1">
    <location>
        <begin position="545"/>
        <end position="563"/>
    </location>
</feature>